<accession>A0A9Q0PR01</accession>
<protein>
    <submittedName>
        <fullName evidence="1">Uncharacterized protein</fullName>
    </submittedName>
</protein>
<organism evidence="1 2">
    <name type="scientific">Salix purpurea</name>
    <name type="common">Purple osier willow</name>
    <dbReference type="NCBI Taxonomy" id="77065"/>
    <lineage>
        <taxon>Eukaryota</taxon>
        <taxon>Viridiplantae</taxon>
        <taxon>Streptophyta</taxon>
        <taxon>Embryophyta</taxon>
        <taxon>Tracheophyta</taxon>
        <taxon>Spermatophyta</taxon>
        <taxon>Magnoliopsida</taxon>
        <taxon>eudicotyledons</taxon>
        <taxon>Gunneridae</taxon>
        <taxon>Pentapetalae</taxon>
        <taxon>rosids</taxon>
        <taxon>fabids</taxon>
        <taxon>Malpighiales</taxon>
        <taxon>Salicaceae</taxon>
        <taxon>Saliceae</taxon>
        <taxon>Salix</taxon>
    </lineage>
</organism>
<gene>
    <name evidence="1" type="ORF">OIU79_014228</name>
</gene>
<name>A0A9Q0PR01_SALPP</name>
<reference evidence="1" key="2">
    <citation type="journal article" date="2023" name="Int. J. Mol. Sci.">
        <title>De Novo Assembly and Annotation of 11 Diverse Shrub Willow (Salix) Genomes Reveals Novel Gene Organization in Sex-Linked Regions.</title>
        <authorList>
            <person name="Hyden B."/>
            <person name="Feng K."/>
            <person name="Yates T.B."/>
            <person name="Jawdy S."/>
            <person name="Cereghino C."/>
            <person name="Smart L.B."/>
            <person name="Muchero W."/>
        </authorList>
    </citation>
    <scope>NUCLEOTIDE SEQUENCE</scope>
    <source>
        <tissue evidence="1">Shoot tip</tissue>
    </source>
</reference>
<evidence type="ECO:0000313" key="1">
    <source>
        <dbReference type="EMBL" id="KAJ6692437.1"/>
    </source>
</evidence>
<reference evidence="1" key="1">
    <citation type="submission" date="2022-11" db="EMBL/GenBank/DDBJ databases">
        <authorList>
            <person name="Hyden B.L."/>
            <person name="Feng K."/>
            <person name="Yates T."/>
            <person name="Jawdy S."/>
            <person name="Smart L.B."/>
            <person name="Muchero W."/>
        </authorList>
    </citation>
    <scope>NUCLEOTIDE SEQUENCE</scope>
    <source>
        <tissue evidence="1">Shoot tip</tissue>
    </source>
</reference>
<dbReference type="EMBL" id="JAPFFK010000018">
    <property type="protein sequence ID" value="KAJ6692437.1"/>
    <property type="molecule type" value="Genomic_DNA"/>
</dbReference>
<dbReference type="Proteomes" id="UP001151532">
    <property type="component" value="Chromosome 9"/>
</dbReference>
<proteinExistence type="predicted"/>
<comment type="caution">
    <text evidence="1">The sequence shown here is derived from an EMBL/GenBank/DDBJ whole genome shotgun (WGS) entry which is preliminary data.</text>
</comment>
<sequence>MRTENPGKELSFLCMCIAEVFLFRGYGRAQLPRSSAPRHRLRPPPSSAPRLQSRRLSFAPSRNLGELGCMHCLMGGMEKMGDACGLTVSQRRGIDATIVLEEPFGLALPSATLSEVSDWSSLWDARKLGFLAWIFNNDHVLCYI</sequence>
<evidence type="ECO:0000313" key="2">
    <source>
        <dbReference type="Proteomes" id="UP001151532"/>
    </source>
</evidence>
<keyword evidence="2" id="KW-1185">Reference proteome</keyword>
<dbReference type="AlphaFoldDB" id="A0A9Q0PR01"/>